<dbReference type="AlphaFoldDB" id="A0A8H4T095"/>
<comment type="caution">
    <text evidence="1">The sequence shown here is derived from an EMBL/GenBank/DDBJ whole genome shotgun (WGS) entry which is preliminary data.</text>
</comment>
<gene>
    <name evidence="1" type="ORF">FGADI_9255</name>
</gene>
<evidence type="ECO:0000313" key="1">
    <source>
        <dbReference type="EMBL" id="KAF4948971.1"/>
    </source>
</evidence>
<reference evidence="1" key="2">
    <citation type="submission" date="2020-05" db="EMBL/GenBank/DDBJ databases">
        <authorList>
            <person name="Kim H.-S."/>
            <person name="Proctor R.H."/>
            <person name="Brown D.W."/>
        </authorList>
    </citation>
    <scope>NUCLEOTIDE SEQUENCE</scope>
    <source>
        <strain evidence="1">NRRL 45417</strain>
    </source>
</reference>
<evidence type="ECO:0000313" key="2">
    <source>
        <dbReference type="Proteomes" id="UP000604273"/>
    </source>
</evidence>
<sequence>MTGSLFGYSNLSGPSKKAHRAEFNYRVDDGKYVFEQLVKDSYGSVGTEYSPIERNRWCRSKWRVGIACVHFPTVVSIDRLAHWGVYIRRDDQKELEVGKIPSRTALVTYSDILIWQIDFPNDIYRVYGSNWTSESVEALQLEAVWQAKGNSEFKQDIQPDEIVFVRRPATSGHHDHDHSTEELYQEQVMYFSWPEFVLAGSANRRAAQFVLQEYVVRPWRLQTAKLLPSDRAKTVRELNTVAAYHLLDNNCQDFSRLLMGLMLENRWGDPGRLTKPFVLDDLSDEWMSINNSWSREALKAQKQSRRGFLYGIPLILDRLEAPDKDDLIKMGTEDSRRFWERLPGRPGKAPEELLRKLDNCRLAIRLAEAYTCQRSISTRDYIRILDSTETDPVVEHVRREFPEALESHGATVRAWFVSFDHISRTDKAAWDLLAFISWVQPAYIPKTLLPKPESGSLNNTIDKLVRYRLVKTRGAKHLEMHPLLHYLTQMGIQKAGRGKETILKAIRHVATNFSGGDAMNRDDWEQYGSHLHKLYSNSNGLMNQEDEATFDVAFLIGQGLLNNGEADIAVIFLKEAFQWRGLRLGENSPKLLESQLELAKAYAGNKHSHLVVDMLQGAKPLQQFLTKGRPSLSQRLMGKKPSTKTPRVDDSLLIVMNLALELLKAFIALDKHKEAAKVFSELKKADPASFIEDHPGWIAHSAELLRTLAVSGNLKEEIRLREKILDAENHPERLPSKRRQVIALAKAYQENRQYQEAIDLLNKLVPFTTDPKEELELLGTLAVVWQYVDMDKARALKPRLVDLQKEMNKQKGFLD</sequence>
<organism evidence="1 2">
    <name type="scientific">Fusarium gaditjirri</name>
    <dbReference type="NCBI Taxonomy" id="282569"/>
    <lineage>
        <taxon>Eukaryota</taxon>
        <taxon>Fungi</taxon>
        <taxon>Dikarya</taxon>
        <taxon>Ascomycota</taxon>
        <taxon>Pezizomycotina</taxon>
        <taxon>Sordariomycetes</taxon>
        <taxon>Hypocreomycetidae</taxon>
        <taxon>Hypocreales</taxon>
        <taxon>Nectriaceae</taxon>
        <taxon>Fusarium</taxon>
        <taxon>Fusarium nisikadoi species complex</taxon>
    </lineage>
</organism>
<dbReference type="OrthoDB" id="4757868at2759"/>
<name>A0A8H4T095_9HYPO</name>
<reference evidence="1" key="1">
    <citation type="journal article" date="2020" name="BMC Genomics">
        <title>Correction to: Identification and distribution of gene clusters required for synthesis of sphingolipid metabolism inhibitors in diverse species of the filamentous fungus Fusarium.</title>
        <authorList>
            <person name="Kim H.S."/>
            <person name="Lohmar J.M."/>
            <person name="Busman M."/>
            <person name="Brown D.W."/>
            <person name="Naumann T.A."/>
            <person name="Divon H.H."/>
            <person name="Lysoe E."/>
            <person name="Uhlig S."/>
            <person name="Proctor R.H."/>
        </authorList>
    </citation>
    <scope>NUCLEOTIDE SEQUENCE</scope>
    <source>
        <strain evidence="1">NRRL 45417</strain>
    </source>
</reference>
<dbReference type="EMBL" id="JABFAI010000249">
    <property type="protein sequence ID" value="KAF4948971.1"/>
    <property type="molecule type" value="Genomic_DNA"/>
</dbReference>
<dbReference type="InterPro" id="IPR011990">
    <property type="entry name" value="TPR-like_helical_dom_sf"/>
</dbReference>
<proteinExistence type="predicted"/>
<accession>A0A8H4T095</accession>
<keyword evidence="2" id="KW-1185">Reference proteome</keyword>
<dbReference type="Gene3D" id="1.25.40.10">
    <property type="entry name" value="Tetratricopeptide repeat domain"/>
    <property type="match status" value="1"/>
</dbReference>
<protein>
    <submittedName>
        <fullName evidence="1">Uncharacterized protein</fullName>
    </submittedName>
</protein>
<dbReference type="Proteomes" id="UP000604273">
    <property type="component" value="Unassembled WGS sequence"/>
</dbReference>